<dbReference type="InterPro" id="IPR007627">
    <property type="entry name" value="RNA_pol_sigma70_r2"/>
</dbReference>
<dbReference type="CDD" id="cd06171">
    <property type="entry name" value="Sigma70_r4"/>
    <property type="match status" value="1"/>
</dbReference>
<feature type="domain" description="RNA polymerase sigma factor 70 region 4 type 2" evidence="7">
    <location>
        <begin position="103"/>
        <end position="154"/>
    </location>
</feature>
<dbReference type="InterPro" id="IPR014325">
    <property type="entry name" value="RNA_pol_sigma-E_actinobac"/>
</dbReference>
<keyword evidence="2" id="KW-0805">Transcription regulation</keyword>
<dbReference type="NCBIfam" id="TIGR02937">
    <property type="entry name" value="sigma70-ECF"/>
    <property type="match status" value="1"/>
</dbReference>
<name>A0A941IPJ0_9ACTN</name>
<evidence type="ECO:0000259" key="7">
    <source>
        <dbReference type="Pfam" id="PF08281"/>
    </source>
</evidence>
<evidence type="ECO:0000256" key="3">
    <source>
        <dbReference type="ARBA" id="ARBA00023082"/>
    </source>
</evidence>
<dbReference type="GO" id="GO:0006352">
    <property type="term" value="P:DNA-templated transcription initiation"/>
    <property type="evidence" value="ECO:0007669"/>
    <property type="project" value="InterPro"/>
</dbReference>
<comment type="similarity">
    <text evidence="1">Belongs to the sigma-70 factor family. ECF subfamily.</text>
</comment>
<dbReference type="InterPro" id="IPR013249">
    <property type="entry name" value="RNA_pol_sigma70_r4_t2"/>
</dbReference>
<evidence type="ECO:0000256" key="4">
    <source>
        <dbReference type="ARBA" id="ARBA00023125"/>
    </source>
</evidence>
<keyword evidence="5" id="KW-0804">Transcription</keyword>
<organism evidence="8 9">
    <name type="scientific">Actinospica durhamensis</name>
    <dbReference type="NCBI Taxonomy" id="1508375"/>
    <lineage>
        <taxon>Bacteria</taxon>
        <taxon>Bacillati</taxon>
        <taxon>Actinomycetota</taxon>
        <taxon>Actinomycetes</taxon>
        <taxon>Catenulisporales</taxon>
        <taxon>Actinospicaceae</taxon>
        <taxon>Actinospica</taxon>
    </lineage>
</organism>
<dbReference type="InterPro" id="IPR013325">
    <property type="entry name" value="RNA_pol_sigma_r2"/>
</dbReference>
<dbReference type="PANTHER" id="PTHR43133:SF50">
    <property type="entry name" value="ECF RNA POLYMERASE SIGMA FACTOR SIGM"/>
    <property type="match status" value="1"/>
</dbReference>
<dbReference type="AlphaFoldDB" id="A0A941IPJ0"/>
<dbReference type="Pfam" id="PF04542">
    <property type="entry name" value="Sigma70_r2"/>
    <property type="match status" value="1"/>
</dbReference>
<gene>
    <name evidence="8" type="ORF">KDL01_01960</name>
</gene>
<proteinExistence type="inferred from homology"/>
<evidence type="ECO:0000313" key="8">
    <source>
        <dbReference type="EMBL" id="MBR7832003.1"/>
    </source>
</evidence>
<dbReference type="RefSeq" id="WP_212526537.1">
    <property type="nucleotide sequence ID" value="NZ_JAGSOG010000005.1"/>
</dbReference>
<keyword evidence="4" id="KW-0238">DNA-binding</keyword>
<evidence type="ECO:0000259" key="6">
    <source>
        <dbReference type="Pfam" id="PF04542"/>
    </source>
</evidence>
<dbReference type="InterPro" id="IPR039425">
    <property type="entry name" value="RNA_pol_sigma-70-like"/>
</dbReference>
<dbReference type="EMBL" id="JAGSOG010000005">
    <property type="protein sequence ID" value="MBR7832003.1"/>
    <property type="molecule type" value="Genomic_DNA"/>
</dbReference>
<evidence type="ECO:0000256" key="2">
    <source>
        <dbReference type="ARBA" id="ARBA00023015"/>
    </source>
</evidence>
<dbReference type="InterPro" id="IPR013324">
    <property type="entry name" value="RNA_pol_sigma_r3/r4-like"/>
</dbReference>
<keyword evidence="9" id="KW-1185">Reference proteome</keyword>
<protein>
    <submittedName>
        <fullName evidence="8">SigE family RNA polymerase sigma factor</fullName>
    </submittedName>
</protein>
<sequence length="168" mass="19102">MDEDFADFARERQQQLYRTAYLLSGNRDRAQDLVQSTLVALLRSWNRVREAANPDAYARTVLIRVFLTERRRLRREAEVQALALSRAPSDTSAQDGSADLRLTILQALRALPPKPRAMVILRYWEDLTVEQTAAVLGCSEGNVKSQCSRSLEKLRTLLGDRFAELATH</sequence>
<comment type="caution">
    <text evidence="8">The sequence shown here is derived from an EMBL/GenBank/DDBJ whole genome shotgun (WGS) entry which is preliminary data.</text>
</comment>
<accession>A0A941IPJ0</accession>
<keyword evidence="3" id="KW-0731">Sigma factor</keyword>
<dbReference type="InterPro" id="IPR014284">
    <property type="entry name" value="RNA_pol_sigma-70_dom"/>
</dbReference>
<evidence type="ECO:0000313" key="9">
    <source>
        <dbReference type="Proteomes" id="UP000675781"/>
    </source>
</evidence>
<dbReference type="Gene3D" id="1.10.10.10">
    <property type="entry name" value="Winged helix-like DNA-binding domain superfamily/Winged helix DNA-binding domain"/>
    <property type="match status" value="1"/>
</dbReference>
<dbReference type="SUPFAM" id="SSF88659">
    <property type="entry name" value="Sigma3 and sigma4 domains of RNA polymerase sigma factors"/>
    <property type="match status" value="1"/>
</dbReference>
<dbReference type="Proteomes" id="UP000675781">
    <property type="component" value="Unassembled WGS sequence"/>
</dbReference>
<dbReference type="Pfam" id="PF08281">
    <property type="entry name" value="Sigma70_r4_2"/>
    <property type="match status" value="1"/>
</dbReference>
<dbReference type="GO" id="GO:0016987">
    <property type="term" value="F:sigma factor activity"/>
    <property type="evidence" value="ECO:0007669"/>
    <property type="project" value="UniProtKB-KW"/>
</dbReference>
<dbReference type="NCBIfam" id="TIGR02983">
    <property type="entry name" value="SigE-fam_strep"/>
    <property type="match status" value="1"/>
</dbReference>
<dbReference type="SUPFAM" id="SSF88946">
    <property type="entry name" value="Sigma2 domain of RNA polymerase sigma factors"/>
    <property type="match status" value="1"/>
</dbReference>
<evidence type="ECO:0000256" key="5">
    <source>
        <dbReference type="ARBA" id="ARBA00023163"/>
    </source>
</evidence>
<reference evidence="8" key="1">
    <citation type="submission" date="2021-04" db="EMBL/GenBank/DDBJ databases">
        <title>Genome based classification of Actinospica acidithermotolerans sp. nov., an actinobacterium isolated from an Indonesian hot spring.</title>
        <authorList>
            <person name="Kusuma A.B."/>
            <person name="Putra K.E."/>
            <person name="Nafisah S."/>
            <person name="Loh J."/>
            <person name="Nouioui I."/>
            <person name="Goodfellow M."/>
        </authorList>
    </citation>
    <scope>NUCLEOTIDE SEQUENCE</scope>
    <source>
        <strain evidence="8">CSCA 57</strain>
    </source>
</reference>
<dbReference type="Gene3D" id="1.10.1740.10">
    <property type="match status" value="1"/>
</dbReference>
<dbReference type="PANTHER" id="PTHR43133">
    <property type="entry name" value="RNA POLYMERASE ECF-TYPE SIGMA FACTO"/>
    <property type="match status" value="1"/>
</dbReference>
<evidence type="ECO:0000256" key="1">
    <source>
        <dbReference type="ARBA" id="ARBA00010641"/>
    </source>
</evidence>
<dbReference type="GO" id="GO:0003677">
    <property type="term" value="F:DNA binding"/>
    <property type="evidence" value="ECO:0007669"/>
    <property type="project" value="UniProtKB-KW"/>
</dbReference>
<dbReference type="InterPro" id="IPR036388">
    <property type="entry name" value="WH-like_DNA-bd_sf"/>
</dbReference>
<feature type="domain" description="RNA polymerase sigma-70 region 2" evidence="6">
    <location>
        <begin position="10"/>
        <end position="75"/>
    </location>
</feature>